<evidence type="ECO:0000313" key="3">
    <source>
        <dbReference type="Proteomes" id="UP000295182"/>
    </source>
</evidence>
<comment type="caution">
    <text evidence="2">The sequence shown here is derived from an EMBL/GenBank/DDBJ whole genome shotgun (WGS) entry which is preliminary data.</text>
</comment>
<sequence length="217" mass="24900">MKRNPYNTNQKLHSGGHFQNFKVQEEHGPLIANYLNKTLNCFVRSLQHYPRVCMMRFDLHVPDNYAMSALTDNSLMARFFASLKSKITCSQVHSIRAGNRVNETELRYIWCRESSAVGRTHFHVAILVNQDAYAFIGKFDLNSNNMFTRIHEAWASALGVYVDDTLGLVNIPSNPVYSIHRSDKQSIQEAFYRVSYLSKLNTKQFGEGIHSFGTSRI</sequence>
<evidence type="ECO:0000259" key="1">
    <source>
        <dbReference type="Pfam" id="PF11726"/>
    </source>
</evidence>
<name>A0A4R2NEV3_9BURK</name>
<dbReference type="RefSeq" id="WP_119012023.1">
    <property type="nucleotide sequence ID" value="NZ_QXNC01000002.1"/>
</dbReference>
<dbReference type="AlphaFoldDB" id="A0A4R2NEV3"/>
<dbReference type="EMBL" id="SLXH01000004">
    <property type="protein sequence ID" value="TCP19678.1"/>
    <property type="molecule type" value="Genomic_DNA"/>
</dbReference>
<gene>
    <name evidence="2" type="ORF">EV674_104139</name>
</gene>
<reference evidence="2 3" key="1">
    <citation type="submission" date="2019-03" db="EMBL/GenBank/DDBJ databases">
        <title>Genomic Encyclopedia of Type Strains, Phase IV (KMG-IV): sequencing the most valuable type-strain genomes for metagenomic binning, comparative biology and taxonomic classification.</title>
        <authorList>
            <person name="Goeker M."/>
        </authorList>
    </citation>
    <scope>NUCLEOTIDE SEQUENCE [LARGE SCALE GENOMIC DNA]</scope>
    <source>
        <strain evidence="2 3">DSM 1837</strain>
    </source>
</reference>
<accession>A0A4R2NEV3</accession>
<dbReference type="InterPro" id="IPR057271">
    <property type="entry name" value="YagK_YfjJ_C"/>
</dbReference>
<dbReference type="Pfam" id="PF11726">
    <property type="entry name" value="YagK_YfjJ_C"/>
    <property type="match status" value="1"/>
</dbReference>
<organism evidence="2 3">
    <name type="scientific">Simplicispira metamorpha</name>
    <dbReference type="NCBI Taxonomy" id="80881"/>
    <lineage>
        <taxon>Bacteria</taxon>
        <taxon>Pseudomonadati</taxon>
        <taxon>Pseudomonadota</taxon>
        <taxon>Betaproteobacteria</taxon>
        <taxon>Burkholderiales</taxon>
        <taxon>Comamonadaceae</taxon>
        <taxon>Simplicispira</taxon>
    </lineage>
</organism>
<dbReference type="Proteomes" id="UP000295182">
    <property type="component" value="Unassembled WGS sequence"/>
</dbReference>
<evidence type="ECO:0000313" key="2">
    <source>
        <dbReference type="EMBL" id="TCP19678.1"/>
    </source>
</evidence>
<keyword evidence="3" id="KW-1185">Reference proteome</keyword>
<protein>
    <submittedName>
        <fullName evidence="2">Uncharacterized protein DUF3296</fullName>
    </submittedName>
</protein>
<feature type="domain" description="YagK/YfjJ C-terminal" evidence="1">
    <location>
        <begin position="46"/>
        <end position="215"/>
    </location>
</feature>
<proteinExistence type="predicted"/>